<dbReference type="AlphaFoldDB" id="H9GTJ0"/>
<evidence type="ECO:0000313" key="5">
    <source>
        <dbReference type="Proteomes" id="UP000001646"/>
    </source>
</evidence>
<keyword evidence="1" id="KW-0539">Nucleus</keyword>
<accession>H9GTJ0</accession>
<dbReference type="GeneTree" id="ENSGT00940000154715"/>
<dbReference type="InterPro" id="IPR003309">
    <property type="entry name" value="SCAN_dom"/>
</dbReference>
<dbReference type="PANTHER" id="PTHR45935">
    <property type="entry name" value="PROTEIN ZBED8-RELATED"/>
    <property type="match status" value="1"/>
</dbReference>
<dbReference type="Ensembl" id="ENSACAT00000023274.3">
    <property type="protein sequence ID" value="ENSACAP00000020130.3"/>
    <property type="gene ID" value="ENSACAG00000025671.3"/>
</dbReference>
<dbReference type="InParanoid" id="H9GTJ0"/>
<reference evidence="4" key="3">
    <citation type="submission" date="2025-09" db="UniProtKB">
        <authorList>
            <consortium name="Ensembl"/>
        </authorList>
    </citation>
    <scope>IDENTIFICATION</scope>
</reference>
<dbReference type="FunFam" id="1.10.4020.10:FF:000001">
    <property type="entry name" value="zinc finger protein 263 isoform X1"/>
    <property type="match status" value="1"/>
</dbReference>
<dbReference type="PROSITE" id="PS50804">
    <property type="entry name" value="SCAN_BOX"/>
    <property type="match status" value="1"/>
</dbReference>
<feature type="domain" description="SCAN box" evidence="3">
    <location>
        <begin position="86"/>
        <end position="148"/>
    </location>
</feature>
<dbReference type="HOGENOM" id="CLU_002678_49_3_1"/>
<dbReference type="InterPro" id="IPR050916">
    <property type="entry name" value="SCAN-C2H2_zinc_finger"/>
</dbReference>
<reference evidence="4" key="2">
    <citation type="submission" date="2025-08" db="UniProtKB">
        <authorList>
            <consortium name="Ensembl"/>
        </authorList>
    </citation>
    <scope>IDENTIFICATION</scope>
</reference>
<dbReference type="SUPFAM" id="SSF47353">
    <property type="entry name" value="Retrovirus capsid dimerization domain-like"/>
    <property type="match status" value="1"/>
</dbReference>
<keyword evidence="5" id="KW-1185">Reference proteome</keyword>
<reference evidence="4" key="1">
    <citation type="submission" date="2009-12" db="EMBL/GenBank/DDBJ databases">
        <title>The Genome Sequence of Anolis carolinensis (Green Anole Lizard).</title>
        <authorList>
            <consortium name="The Genome Sequencing Platform"/>
            <person name="Di Palma F."/>
            <person name="Alfoldi J."/>
            <person name="Heiman D."/>
            <person name="Young S."/>
            <person name="Grabherr M."/>
            <person name="Johnson J."/>
            <person name="Lander E.S."/>
            <person name="Lindblad-Toh K."/>
        </authorList>
    </citation>
    <scope>NUCLEOTIDE SEQUENCE [LARGE SCALE GENOMIC DNA]</scope>
    <source>
        <strain evidence="4">JBL SC #1</strain>
    </source>
</reference>
<dbReference type="InterPro" id="IPR038269">
    <property type="entry name" value="SCAN_sf"/>
</dbReference>
<dbReference type="Pfam" id="PF02023">
    <property type="entry name" value="SCAN"/>
    <property type="match status" value="1"/>
</dbReference>
<name>H9GTJ0_ANOCA</name>
<evidence type="ECO:0000256" key="2">
    <source>
        <dbReference type="SAM" id="MobiDB-lite"/>
    </source>
</evidence>
<dbReference type="SMART" id="SM00431">
    <property type="entry name" value="SCAN"/>
    <property type="match status" value="1"/>
</dbReference>
<dbReference type="Proteomes" id="UP000001646">
    <property type="component" value="Unplaced"/>
</dbReference>
<evidence type="ECO:0000256" key="1">
    <source>
        <dbReference type="ARBA" id="ARBA00023242"/>
    </source>
</evidence>
<protein>
    <recommendedName>
        <fullName evidence="3">SCAN box domain-containing protein</fullName>
    </recommendedName>
</protein>
<evidence type="ECO:0000259" key="3">
    <source>
        <dbReference type="PROSITE" id="PS50804"/>
    </source>
</evidence>
<dbReference type="Gene3D" id="1.10.4020.10">
    <property type="entry name" value="DNA breaking-rejoining enzymes"/>
    <property type="match status" value="1"/>
</dbReference>
<organism evidence="4 5">
    <name type="scientific">Anolis carolinensis</name>
    <name type="common">Green anole</name>
    <name type="synonym">American chameleon</name>
    <dbReference type="NCBI Taxonomy" id="28377"/>
    <lineage>
        <taxon>Eukaryota</taxon>
        <taxon>Metazoa</taxon>
        <taxon>Chordata</taxon>
        <taxon>Craniata</taxon>
        <taxon>Vertebrata</taxon>
        <taxon>Euteleostomi</taxon>
        <taxon>Lepidosauria</taxon>
        <taxon>Squamata</taxon>
        <taxon>Bifurcata</taxon>
        <taxon>Unidentata</taxon>
        <taxon>Episquamata</taxon>
        <taxon>Toxicofera</taxon>
        <taxon>Iguania</taxon>
        <taxon>Dactyloidae</taxon>
        <taxon>Anolis</taxon>
    </lineage>
</organism>
<feature type="region of interest" description="Disordered" evidence="2">
    <location>
        <begin position="36"/>
        <end position="78"/>
    </location>
</feature>
<proteinExistence type="predicted"/>
<evidence type="ECO:0000313" key="4">
    <source>
        <dbReference type="Ensembl" id="ENSACAP00000020130.3"/>
    </source>
</evidence>
<sequence length="157" mass="17909">MAHFITPENLGSDSDPLSEEIYHTQNPSALLESAWEQRRKMEEQDSAGPELETGCAATPLASNGESWESNPKKSLSEDVLSSDVQRQLFRKFHYQGAKGPRETCSQLHTLCCWWLKPERYTKAEMLDLVLLEQFLTILPREMSAWVRESQVQIPGVE</sequence>
<feature type="compositionally biased region" description="Polar residues" evidence="2">
    <location>
        <begin position="60"/>
        <end position="69"/>
    </location>
</feature>
<dbReference type="Bgee" id="ENSACAG00000025671">
    <property type="expression patterns" value="Expressed in skeletal muscle tissue and 12 other cell types or tissues"/>
</dbReference>
<dbReference type="PANTHER" id="PTHR45935:SF15">
    <property type="entry name" value="SCAN BOX DOMAIN-CONTAINING PROTEIN"/>
    <property type="match status" value="1"/>
</dbReference>
<feature type="region of interest" description="Disordered" evidence="2">
    <location>
        <begin position="1"/>
        <end position="23"/>
    </location>
</feature>